<dbReference type="PANTHER" id="PTHR24421">
    <property type="entry name" value="NITRATE/NITRITE SENSOR PROTEIN NARX-RELATED"/>
    <property type="match status" value="1"/>
</dbReference>
<dbReference type="InterPro" id="IPR036890">
    <property type="entry name" value="HATPase_C_sf"/>
</dbReference>
<keyword evidence="9" id="KW-0472">Membrane</keyword>
<keyword evidence="13" id="KW-1185">Reference proteome</keyword>
<dbReference type="GO" id="GO:0000155">
    <property type="term" value="F:phosphorelay sensor kinase activity"/>
    <property type="evidence" value="ECO:0007669"/>
    <property type="project" value="InterPro"/>
</dbReference>
<dbReference type="InterPro" id="IPR011990">
    <property type="entry name" value="TPR-like_helical_dom_sf"/>
</dbReference>
<keyword evidence="3" id="KW-0597">Phosphoprotein</keyword>
<evidence type="ECO:0000259" key="11">
    <source>
        <dbReference type="PROSITE" id="PS50109"/>
    </source>
</evidence>
<dbReference type="Pfam" id="PF02518">
    <property type="entry name" value="HATPase_c"/>
    <property type="match status" value="1"/>
</dbReference>
<dbReference type="PROSITE" id="PS50109">
    <property type="entry name" value="HIS_KIN"/>
    <property type="match status" value="1"/>
</dbReference>
<evidence type="ECO:0000256" key="3">
    <source>
        <dbReference type="ARBA" id="ARBA00022553"/>
    </source>
</evidence>
<dbReference type="GO" id="GO:0016020">
    <property type="term" value="C:membrane"/>
    <property type="evidence" value="ECO:0007669"/>
    <property type="project" value="InterPro"/>
</dbReference>
<evidence type="ECO:0000313" key="12">
    <source>
        <dbReference type="EMBL" id="RYU94975.1"/>
    </source>
</evidence>
<dbReference type="EC" id="2.7.13.3" evidence="2"/>
<dbReference type="GO" id="GO:0005524">
    <property type="term" value="F:ATP binding"/>
    <property type="evidence" value="ECO:0007669"/>
    <property type="project" value="UniProtKB-KW"/>
</dbReference>
<feature type="domain" description="Histidine kinase" evidence="11">
    <location>
        <begin position="425"/>
        <end position="612"/>
    </location>
</feature>
<dbReference type="GO" id="GO:0046983">
    <property type="term" value="F:protein dimerization activity"/>
    <property type="evidence" value="ECO:0007669"/>
    <property type="project" value="InterPro"/>
</dbReference>
<dbReference type="Gene3D" id="1.20.5.1930">
    <property type="match status" value="1"/>
</dbReference>
<dbReference type="InterPro" id="IPR003594">
    <property type="entry name" value="HATPase_dom"/>
</dbReference>
<evidence type="ECO:0000256" key="9">
    <source>
        <dbReference type="SAM" id="Phobius"/>
    </source>
</evidence>
<evidence type="ECO:0000256" key="6">
    <source>
        <dbReference type="ARBA" id="ARBA00022777"/>
    </source>
</evidence>
<name>A0A4Q5LZ74_9BACT</name>
<evidence type="ECO:0000256" key="10">
    <source>
        <dbReference type="SAM" id="SignalP"/>
    </source>
</evidence>
<evidence type="ECO:0000256" key="2">
    <source>
        <dbReference type="ARBA" id="ARBA00012438"/>
    </source>
</evidence>
<feature type="transmembrane region" description="Helical" evidence="9">
    <location>
        <begin position="367"/>
        <end position="388"/>
    </location>
</feature>
<keyword evidence="6" id="KW-0418">Kinase</keyword>
<evidence type="ECO:0000313" key="13">
    <source>
        <dbReference type="Proteomes" id="UP000293162"/>
    </source>
</evidence>
<dbReference type="Gene3D" id="1.25.40.10">
    <property type="entry name" value="Tetratricopeptide repeat domain"/>
    <property type="match status" value="1"/>
</dbReference>
<proteinExistence type="predicted"/>
<dbReference type="SUPFAM" id="SSF81901">
    <property type="entry name" value="HCP-like"/>
    <property type="match status" value="1"/>
</dbReference>
<evidence type="ECO:0000256" key="1">
    <source>
        <dbReference type="ARBA" id="ARBA00000085"/>
    </source>
</evidence>
<comment type="caution">
    <text evidence="12">The sequence shown here is derived from an EMBL/GenBank/DDBJ whole genome shotgun (WGS) entry which is preliminary data.</text>
</comment>
<dbReference type="Proteomes" id="UP000293162">
    <property type="component" value="Unassembled WGS sequence"/>
</dbReference>
<sequence>MIKLFCYLLLISLSLKGFAQNPSLDSLINQIHSLAKQNQSFQRDTVIISKLNLLTERTINLADKRADGFLDSLLRLTNKTDWLKGKGLYYRASGKKQDRNGNYTEALKLYSKASEILIKAGGDPSDLCYTYILTGFVLNNNGRPDKCLEYMEKALPLAKMSYNTNNLCWILDYYGDYNYYDNFGIKNYRKALSYYLQVESLLPRATSANLKADNPHCIANCYTQLGNEHLAAHYRDKALKYAQETNNRVVIFAIYSDLAEIYENKKQFAKAIEYRKLSLEYARQSGWMEIISRAENQIYQTYEMAGDSGNALKFLKAYKTHEDSLGRVSVNQKYAELEADYNFVKQQTRIKTLEYEALKQADEKKSLIGMGLIFSLLVGIILIAYVFWNNKQLKQINAELVQKNEEIQGALLKGQTIERKRVASELHDNISAKIASLRWRLEAINPSFQTEKESKIFNSTVEALSEVYTDVRLLSHNLLPAELELHGLAKALENMVKEINSLGKANFSLSISTHDERFANKIEYELFSVILELSNNVLRHAQAPEAFIALTQIDGKLQLVIKDNGIGMPEKFFKNGMGLNNVRTRVASLHGEIDFVSLPEKGTEVVVKVPVV</sequence>
<dbReference type="OrthoDB" id="613934at2"/>
<dbReference type="RefSeq" id="WP_130021589.1">
    <property type="nucleotide sequence ID" value="NZ_SEWF01000019.1"/>
</dbReference>
<evidence type="ECO:0000256" key="8">
    <source>
        <dbReference type="ARBA" id="ARBA00023012"/>
    </source>
</evidence>
<feature type="signal peptide" evidence="10">
    <location>
        <begin position="1"/>
        <end position="19"/>
    </location>
</feature>
<organism evidence="12 13">
    <name type="scientific">Emticicia agri</name>
    <dbReference type="NCBI Taxonomy" id="2492393"/>
    <lineage>
        <taxon>Bacteria</taxon>
        <taxon>Pseudomonadati</taxon>
        <taxon>Bacteroidota</taxon>
        <taxon>Cytophagia</taxon>
        <taxon>Cytophagales</taxon>
        <taxon>Leadbetterellaceae</taxon>
        <taxon>Emticicia</taxon>
    </lineage>
</organism>
<keyword evidence="4" id="KW-0808">Transferase</keyword>
<dbReference type="SUPFAM" id="SSF55874">
    <property type="entry name" value="ATPase domain of HSP90 chaperone/DNA topoisomerase II/histidine kinase"/>
    <property type="match status" value="1"/>
</dbReference>
<dbReference type="InterPro" id="IPR011712">
    <property type="entry name" value="Sig_transdc_His_kin_sub3_dim/P"/>
</dbReference>
<evidence type="ECO:0000256" key="7">
    <source>
        <dbReference type="ARBA" id="ARBA00022840"/>
    </source>
</evidence>
<keyword evidence="9" id="KW-0812">Transmembrane</keyword>
<keyword evidence="10" id="KW-0732">Signal</keyword>
<dbReference type="Gene3D" id="3.30.565.10">
    <property type="entry name" value="Histidine kinase-like ATPase, C-terminal domain"/>
    <property type="match status" value="1"/>
</dbReference>
<keyword evidence="8" id="KW-0902">Two-component regulatory system</keyword>
<dbReference type="SMART" id="SM00028">
    <property type="entry name" value="TPR"/>
    <property type="match status" value="3"/>
</dbReference>
<accession>A0A4Q5LZ74</accession>
<dbReference type="AlphaFoldDB" id="A0A4Q5LZ74"/>
<evidence type="ECO:0000256" key="4">
    <source>
        <dbReference type="ARBA" id="ARBA00022679"/>
    </source>
</evidence>
<reference evidence="12 13" key="1">
    <citation type="submission" date="2019-02" db="EMBL/GenBank/DDBJ databases">
        <title>Bacterial novel species Emticicia sp. 17J42-9 isolated from soil.</title>
        <authorList>
            <person name="Jung H.-Y."/>
        </authorList>
    </citation>
    <scope>NUCLEOTIDE SEQUENCE [LARGE SCALE GENOMIC DNA]</scope>
    <source>
        <strain evidence="12 13">17J42-9</strain>
    </source>
</reference>
<feature type="chain" id="PRO_5020697199" description="histidine kinase" evidence="10">
    <location>
        <begin position="20"/>
        <end position="612"/>
    </location>
</feature>
<dbReference type="InterPro" id="IPR019734">
    <property type="entry name" value="TPR_rpt"/>
</dbReference>
<dbReference type="SMART" id="SM00387">
    <property type="entry name" value="HATPase_c"/>
    <property type="match status" value="1"/>
</dbReference>
<evidence type="ECO:0000256" key="5">
    <source>
        <dbReference type="ARBA" id="ARBA00022741"/>
    </source>
</evidence>
<dbReference type="Pfam" id="PF07730">
    <property type="entry name" value="HisKA_3"/>
    <property type="match status" value="1"/>
</dbReference>
<gene>
    <name evidence="12" type="ORF">EWM59_13915</name>
</gene>
<keyword evidence="5" id="KW-0547">Nucleotide-binding</keyword>
<comment type="catalytic activity">
    <reaction evidence="1">
        <text>ATP + protein L-histidine = ADP + protein N-phospho-L-histidine.</text>
        <dbReference type="EC" id="2.7.13.3"/>
    </reaction>
</comment>
<dbReference type="InterPro" id="IPR050482">
    <property type="entry name" value="Sensor_HK_TwoCompSys"/>
</dbReference>
<dbReference type="InterPro" id="IPR005467">
    <property type="entry name" value="His_kinase_dom"/>
</dbReference>
<dbReference type="PANTHER" id="PTHR24421:SF10">
    <property type="entry name" value="NITRATE_NITRITE SENSOR PROTEIN NARQ"/>
    <property type="match status" value="1"/>
</dbReference>
<dbReference type="EMBL" id="SEWF01000019">
    <property type="protein sequence ID" value="RYU94975.1"/>
    <property type="molecule type" value="Genomic_DNA"/>
</dbReference>
<protein>
    <recommendedName>
        <fullName evidence="2">histidine kinase</fullName>
        <ecNumber evidence="2">2.7.13.3</ecNumber>
    </recommendedName>
</protein>
<dbReference type="CDD" id="cd16917">
    <property type="entry name" value="HATPase_UhpB-NarQ-NarX-like"/>
    <property type="match status" value="1"/>
</dbReference>
<keyword evidence="7" id="KW-0067">ATP-binding</keyword>
<keyword evidence="9" id="KW-1133">Transmembrane helix</keyword>